<comment type="caution">
    <text evidence="2">The sequence shown here is derived from an EMBL/GenBank/DDBJ whole genome shotgun (WGS) entry which is preliminary data.</text>
</comment>
<dbReference type="EMBL" id="RAZT01000010">
    <property type="protein sequence ID" value="RKN30046.1"/>
    <property type="molecule type" value="Genomic_DNA"/>
</dbReference>
<gene>
    <name evidence="2" type="ORF">D7044_20840</name>
</gene>
<protein>
    <submittedName>
        <fullName evidence="2">Lipopolysaccharide biosynthesis protein</fullName>
    </submittedName>
</protein>
<sequence length="240" mass="25295">MYLARNFGAHWITIVLLALLGGVGTGLLAARQPPGYRSEVQLLVTFVAEGAQEGHSSPPPDAGKLMQRRVKSYASMMNTSRLTVPVIESLRLPDTPAQLADDIVASSSLDSLAVDVAVTYRDAETAAQIADALAVELQRIADRDLPPAGLTTKAQATVIKAPAVPERPEPVSWPLHAAAGALGGLCIGVGVALARAYRREGTPIGADVRTVREATRQRWHTLRQRSGDAATQPAVAGPSD</sequence>
<dbReference type="RefSeq" id="WP_120689967.1">
    <property type="nucleotide sequence ID" value="NZ_RAZT01000010.1"/>
</dbReference>
<evidence type="ECO:0000313" key="3">
    <source>
        <dbReference type="Proteomes" id="UP000275865"/>
    </source>
</evidence>
<organism evidence="2 3">
    <name type="scientific">Micromonospora musae</name>
    <dbReference type="NCBI Taxonomy" id="1894970"/>
    <lineage>
        <taxon>Bacteria</taxon>
        <taxon>Bacillati</taxon>
        <taxon>Actinomycetota</taxon>
        <taxon>Actinomycetes</taxon>
        <taxon>Micromonosporales</taxon>
        <taxon>Micromonosporaceae</taxon>
        <taxon>Micromonospora</taxon>
    </lineage>
</organism>
<dbReference type="PANTHER" id="PTHR32309">
    <property type="entry name" value="TYROSINE-PROTEIN KINASE"/>
    <property type="match status" value="1"/>
</dbReference>
<dbReference type="GO" id="GO:0004713">
    <property type="term" value="F:protein tyrosine kinase activity"/>
    <property type="evidence" value="ECO:0007669"/>
    <property type="project" value="TreeGrafter"/>
</dbReference>
<dbReference type="PANTHER" id="PTHR32309:SF13">
    <property type="entry name" value="FERRIC ENTEROBACTIN TRANSPORT PROTEIN FEPE"/>
    <property type="match status" value="1"/>
</dbReference>
<evidence type="ECO:0000313" key="2">
    <source>
        <dbReference type="EMBL" id="RKN30046.1"/>
    </source>
</evidence>
<evidence type="ECO:0000256" key="1">
    <source>
        <dbReference type="SAM" id="MobiDB-lite"/>
    </source>
</evidence>
<name>A0A3A9YDX9_9ACTN</name>
<proteinExistence type="predicted"/>
<reference evidence="2 3" key="1">
    <citation type="submission" date="2018-09" db="EMBL/GenBank/DDBJ databases">
        <title>Micromonospora sp. nov. MS1-9, isolated from a root of Musa sp.</title>
        <authorList>
            <person name="Kuncharoen N."/>
            <person name="Kudo T."/>
            <person name="Ohkuma M."/>
            <person name="Yuki M."/>
            <person name="Tanasupawat S."/>
        </authorList>
    </citation>
    <scope>NUCLEOTIDE SEQUENCE [LARGE SCALE GENOMIC DNA]</scope>
    <source>
        <strain evidence="2 3">MS1-9</strain>
    </source>
</reference>
<accession>A0A3A9YDX9</accession>
<dbReference type="GO" id="GO:0005886">
    <property type="term" value="C:plasma membrane"/>
    <property type="evidence" value="ECO:0007669"/>
    <property type="project" value="TreeGrafter"/>
</dbReference>
<feature type="region of interest" description="Disordered" evidence="1">
    <location>
        <begin position="221"/>
        <end position="240"/>
    </location>
</feature>
<dbReference type="AlphaFoldDB" id="A0A3A9YDX9"/>
<dbReference type="InterPro" id="IPR050445">
    <property type="entry name" value="Bact_polysacc_biosynth/exp"/>
</dbReference>
<dbReference type="Proteomes" id="UP000275865">
    <property type="component" value="Unassembled WGS sequence"/>
</dbReference>